<dbReference type="Gene3D" id="1.20.58.70">
    <property type="match status" value="1"/>
</dbReference>
<name>A0AAV9SFY4_9TELE</name>
<dbReference type="PANTHER" id="PTHR19957">
    <property type="entry name" value="SYNTAXIN"/>
    <property type="match status" value="1"/>
</dbReference>
<organism evidence="2 3">
    <name type="scientific">Crenichthys baileyi</name>
    <name type="common">White River springfish</name>
    <dbReference type="NCBI Taxonomy" id="28760"/>
    <lineage>
        <taxon>Eukaryota</taxon>
        <taxon>Metazoa</taxon>
        <taxon>Chordata</taxon>
        <taxon>Craniata</taxon>
        <taxon>Vertebrata</taxon>
        <taxon>Euteleostomi</taxon>
        <taxon>Actinopterygii</taxon>
        <taxon>Neopterygii</taxon>
        <taxon>Teleostei</taxon>
        <taxon>Neoteleostei</taxon>
        <taxon>Acanthomorphata</taxon>
        <taxon>Ovalentaria</taxon>
        <taxon>Atherinomorphae</taxon>
        <taxon>Cyprinodontiformes</taxon>
        <taxon>Goodeidae</taxon>
        <taxon>Crenichthys</taxon>
    </lineage>
</organism>
<dbReference type="GO" id="GO:0006886">
    <property type="term" value="P:intracellular protein transport"/>
    <property type="evidence" value="ECO:0007669"/>
    <property type="project" value="TreeGrafter"/>
</dbReference>
<dbReference type="GO" id="GO:0031629">
    <property type="term" value="P:synaptic vesicle fusion to presynaptic active zone membrane"/>
    <property type="evidence" value="ECO:0007669"/>
    <property type="project" value="TreeGrafter"/>
</dbReference>
<proteinExistence type="predicted"/>
<reference evidence="2 3" key="1">
    <citation type="submission" date="2021-06" db="EMBL/GenBank/DDBJ databases">
        <authorList>
            <person name="Palmer J.M."/>
        </authorList>
    </citation>
    <scope>NUCLEOTIDE SEQUENCE [LARGE SCALE GENOMIC DNA]</scope>
    <source>
        <strain evidence="2 3">MEX-2019</strain>
        <tissue evidence="2">Muscle</tissue>
    </source>
</reference>
<evidence type="ECO:0000313" key="3">
    <source>
        <dbReference type="Proteomes" id="UP001311232"/>
    </source>
</evidence>
<dbReference type="InterPro" id="IPR045242">
    <property type="entry name" value="Syntaxin"/>
</dbReference>
<dbReference type="GO" id="GO:0031201">
    <property type="term" value="C:SNARE complex"/>
    <property type="evidence" value="ECO:0007669"/>
    <property type="project" value="TreeGrafter"/>
</dbReference>
<dbReference type="GO" id="GO:0048787">
    <property type="term" value="C:presynaptic active zone membrane"/>
    <property type="evidence" value="ECO:0007669"/>
    <property type="project" value="TreeGrafter"/>
</dbReference>
<comment type="caution">
    <text evidence="2">The sequence shown here is derived from an EMBL/GenBank/DDBJ whole genome shotgun (WGS) entry which is preliminary data.</text>
</comment>
<dbReference type="GO" id="GO:0008021">
    <property type="term" value="C:synaptic vesicle"/>
    <property type="evidence" value="ECO:0007669"/>
    <property type="project" value="TreeGrafter"/>
</dbReference>
<dbReference type="SUPFAM" id="SSF47661">
    <property type="entry name" value="t-snare proteins"/>
    <property type="match status" value="1"/>
</dbReference>
<dbReference type="AlphaFoldDB" id="A0AAV9SFY4"/>
<dbReference type="SMART" id="SM00503">
    <property type="entry name" value="SynN"/>
    <property type="match status" value="1"/>
</dbReference>
<evidence type="ECO:0000313" key="2">
    <source>
        <dbReference type="EMBL" id="KAK5620270.1"/>
    </source>
</evidence>
<protein>
    <recommendedName>
        <fullName evidence="1">Syntaxin N-terminal domain-containing protein</fullName>
    </recommendedName>
</protein>
<accession>A0AAV9SFY4</accession>
<dbReference type="GO" id="GO:0000149">
    <property type="term" value="F:SNARE binding"/>
    <property type="evidence" value="ECO:0007669"/>
    <property type="project" value="TreeGrafter"/>
</dbReference>
<dbReference type="Pfam" id="PF00804">
    <property type="entry name" value="Syntaxin"/>
    <property type="match status" value="1"/>
</dbReference>
<evidence type="ECO:0000259" key="1">
    <source>
        <dbReference type="SMART" id="SM00503"/>
    </source>
</evidence>
<dbReference type="EMBL" id="JAHHUM010000377">
    <property type="protein sequence ID" value="KAK5620270.1"/>
    <property type="molecule type" value="Genomic_DNA"/>
</dbReference>
<dbReference type="GO" id="GO:0048278">
    <property type="term" value="P:vesicle docking"/>
    <property type="evidence" value="ECO:0007669"/>
    <property type="project" value="TreeGrafter"/>
</dbReference>
<dbReference type="Proteomes" id="UP001311232">
    <property type="component" value="Unassembled WGS sequence"/>
</dbReference>
<dbReference type="InterPro" id="IPR010989">
    <property type="entry name" value="SNARE"/>
</dbReference>
<dbReference type="GO" id="GO:0005484">
    <property type="term" value="F:SNAP receptor activity"/>
    <property type="evidence" value="ECO:0007669"/>
    <property type="project" value="TreeGrafter"/>
</dbReference>
<dbReference type="PANTHER" id="PTHR19957:SF30">
    <property type="entry name" value="SYNTAXIN-11"/>
    <property type="match status" value="1"/>
</dbReference>
<dbReference type="InterPro" id="IPR006011">
    <property type="entry name" value="Syntaxin_N"/>
</dbReference>
<feature type="domain" description="Syntaxin N-terminal" evidence="1">
    <location>
        <begin position="42"/>
        <end position="164"/>
    </location>
</feature>
<keyword evidence="3" id="KW-1185">Reference proteome</keyword>
<gene>
    <name evidence="2" type="ORF">CRENBAI_026382</name>
</gene>
<sequence length="311" mass="35781">MRDMLGRLQTISKEQEDYEPEFTGPEYDVDKETLTQQAVIFDNATAMDDTLKESHSIRKEISLLSLEVERLRIHNERYGTTVRRLTLLKRDSESIAHEIQHQAQTVHARIQNLGKESNRLEEKEGPNAVVSRIARTQYDTLICSFHAVMSNYHKIEEQQRSTCRTRLQRQASIMGTDISEKKLNDLVEKGGEGWTELSQTLCPDGNPSCRAALSNIKGRHKELMELEARLKDVHELFLQMATLSRLGRDRLTLEPNHQNGTSVRSCGNTTDLVKHLWLNHNTEYETIIMRRTEEESSCQVLLLRGSTRDIP</sequence>